<dbReference type="PROSITE" id="PS50109">
    <property type="entry name" value="HIS_KIN"/>
    <property type="match status" value="1"/>
</dbReference>
<dbReference type="InterPro" id="IPR050428">
    <property type="entry name" value="TCS_sensor_his_kinase"/>
</dbReference>
<accession>A0A1M5RVD9</accession>
<evidence type="ECO:0000256" key="2">
    <source>
        <dbReference type="ARBA" id="ARBA00004370"/>
    </source>
</evidence>
<dbReference type="GO" id="GO:0000155">
    <property type="term" value="F:phosphorelay sensor kinase activity"/>
    <property type="evidence" value="ECO:0007669"/>
    <property type="project" value="InterPro"/>
</dbReference>
<dbReference type="PANTHER" id="PTHR45436:SF1">
    <property type="entry name" value="SENSOR PROTEIN QSEC"/>
    <property type="match status" value="1"/>
</dbReference>
<evidence type="ECO:0000256" key="3">
    <source>
        <dbReference type="ARBA" id="ARBA00012438"/>
    </source>
</evidence>
<keyword evidence="8 10" id="KW-1133">Transmembrane helix</keyword>
<evidence type="ECO:0000256" key="6">
    <source>
        <dbReference type="ARBA" id="ARBA00022692"/>
    </source>
</evidence>
<dbReference type="InterPro" id="IPR003594">
    <property type="entry name" value="HATPase_dom"/>
</dbReference>
<dbReference type="OrthoDB" id="913606at2"/>
<dbReference type="PRINTS" id="PR00344">
    <property type="entry name" value="BCTRLSENSOR"/>
</dbReference>
<dbReference type="InterPro" id="IPR013727">
    <property type="entry name" value="2CSK_N"/>
</dbReference>
<sequence>MTLSLRLRLTLIILLPLLAIGTAVGFWQVSNARATAADLFDRSLLSAALAISADVERTNGNAISLETSDILADTSGGPVFYHVYAPDGIYVLGYATPPVPSSGTYAPEAEVIYYDGRYHSREVRVLRYRSETTIDGVSGLFTYTVWQDVAVRNAFVSDLVLRTFTVIAVLIGSVALVVWFGVSLGLRPLLALEDAISRRSSDDLRPIKRAVPPETVGLVTRLNSLFRQVEQAMETQSTLISNAAHQLRNPIAGVLAMAEAVHSAPTDAAARERSTEVLEAARRASALANKLLTLERVQAAPPQALQSEVDVTELVTETVKAFQSLVETRGVELVSRVPDSAATVVADRVMLGEALANLIDNAVQHGGPELTRIAVSLASKGDHLEITVQDNGKGLAASDVSTALARFGQAGPSDGSGLGLSIAHAVALRHDGSLDLQTDGQGLTVVLRLPLAHAATKT</sequence>
<evidence type="ECO:0000256" key="4">
    <source>
        <dbReference type="ARBA" id="ARBA00022553"/>
    </source>
</evidence>
<evidence type="ECO:0000313" key="12">
    <source>
        <dbReference type="EMBL" id="SHH30121.1"/>
    </source>
</evidence>
<dbReference type="SUPFAM" id="SSF47384">
    <property type="entry name" value="Homodimeric domain of signal transducing histidine kinase"/>
    <property type="match status" value="1"/>
</dbReference>
<dbReference type="Pfam" id="PF02518">
    <property type="entry name" value="HATPase_c"/>
    <property type="match status" value="1"/>
</dbReference>
<dbReference type="Pfam" id="PF08521">
    <property type="entry name" value="2CSK_N"/>
    <property type="match status" value="1"/>
</dbReference>
<keyword evidence="5" id="KW-0808">Transferase</keyword>
<feature type="domain" description="Histidine kinase" evidence="11">
    <location>
        <begin position="242"/>
        <end position="453"/>
    </location>
</feature>
<organism evidence="12 13">
    <name type="scientific">Marivita hallyeonensis</name>
    <dbReference type="NCBI Taxonomy" id="996342"/>
    <lineage>
        <taxon>Bacteria</taxon>
        <taxon>Pseudomonadati</taxon>
        <taxon>Pseudomonadota</taxon>
        <taxon>Alphaproteobacteria</taxon>
        <taxon>Rhodobacterales</taxon>
        <taxon>Roseobacteraceae</taxon>
        <taxon>Marivita</taxon>
    </lineage>
</organism>
<evidence type="ECO:0000313" key="13">
    <source>
        <dbReference type="Proteomes" id="UP000184221"/>
    </source>
</evidence>
<keyword evidence="6 10" id="KW-0812">Transmembrane</keyword>
<proteinExistence type="predicted"/>
<protein>
    <recommendedName>
        <fullName evidence="3">histidine kinase</fullName>
        <ecNumber evidence="3">2.7.13.3</ecNumber>
    </recommendedName>
</protein>
<dbReference type="Gene3D" id="3.30.565.10">
    <property type="entry name" value="Histidine kinase-like ATPase, C-terminal domain"/>
    <property type="match status" value="1"/>
</dbReference>
<dbReference type="AlphaFoldDB" id="A0A1M5RVD9"/>
<evidence type="ECO:0000256" key="10">
    <source>
        <dbReference type="SAM" id="Phobius"/>
    </source>
</evidence>
<dbReference type="CDD" id="cd00082">
    <property type="entry name" value="HisKA"/>
    <property type="match status" value="1"/>
</dbReference>
<dbReference type="EC" id="2.7.13.3" evidence="3"/>
<dbReference type="Gene3D" id="1.10.287.130">
    <property type="match status" value="1"/>
</dbReference>
<dbReference type="PANTHER" id="PTHR45436">
    <property type="entry name" value="SENSOR HISTIDINE KINASE YKOH"/>
    <property type="match status" value="1"/>
</dbReference>
<keyword evidence="7 12" id="KW-0418">Kinase</keyword>
<dbReference type="GO" id="GO:0005886">
    <property type="term" value="C:plasma membrane"/>
    <property type="evidence" value="ECO:0007669"/>
    <property type="project" value="TreeGrafter"/>
</dbReference>
<evidence type="ECO:0000256" key="5">
    <source>
        <dbReference type="ARBA" id="ARBA00022679"/>
    </source>
</evidence>
<evidence type="ECO:0000256" key="1">
    <source>
        <dbReference type="ARBA" id="ARBA00000085"/>
    </source>
</evidence>
<evidence type="ECO:0000256" key="7">
    <source>
        <dbReference type="ARBA" id="ARBA00022777"/>
    </source>
</evidence>
<dbReference type="SMART" id="SM00387">
    <property type="entry name" value="HATPase_c"/>
    <property type="match status" value="1"/>
</dbReference>
<dbReference type="InterPro" id="IPR036097">
    <property type="entry name" value="HisK_dim/P_sf"/>
</dbReference>
<keyword evidence="9 10" id="KW-0472">Membrane</keyword>
<dbReference type="InterPro" id="IPR004358">
    <property type="entry name" value="Sig_transdc_His_kin-like_C"/>
</dbReference>
<dbReference type="SUPFAM" id="SSF55874">
    <property type="entry name" value="ATPase domain of HSP90 chaperone/DNA topoisomerase II/histidine kinase"/>
    <property type="match status" value="1"/>
</dbReference>
<dbReference type="InterPro" id="IPR005467">
    <property type="entry name" value="His_kinase_dom"/>
</dbReference>
<feature type="transmembrane region" description="Helical" evidence="10">
    <location>
        <begin position="159"/>
        <end position="182"/>
    </location>
</feature>
<comment type="subcellular location">
    <subcellularLocation>
        <location evidence="2">Membrane</location>
    </subcellularLocation>
</comment>
<dbReference type="InterPro" id="IPR003661">
    <property type="entry name" value="HisK_dim/P_dom"/>
</dbReference>
<dbReference type="STRING" id="996342.SAMN05443551_1901"/>
<dbReference type="Proteomes" id="UP000184221">
    <property type="component" value="Unassembled WGS sequence"/>
</dbReference>
<dbReference type="RefSeq" id="WP_084066163.1">
    <property type="nucleotide sequence ID" value="NZ_FQXC01000002.1"/>
</dbReference>
<dbReference type="EMBL" id="FQXC01000002">
    <property type="protein sequence ID" value="SHH30121.1"/>
    <property type="molecule type" value="Genomic_DNA"/>
</dbReference>
<keyword evidence="13" id="KW-1185">Reference proteome</keyword>
<dbReference type="CDD" id="cd00075">
    <property type="entry name" value="HATPase"/>
    <property type="match status" value="1"/>
</dbReference>
<gene>
    <name evidence="12" type="ORF">SAMN05443551_1901</name>
</gene>
<dbReference type="InterPro" id="IPR036890">
    <property type="entry name" value="HATPase_C_sf"/>
</dbReference>
<name>A0A1M5RVD9_9RHOB</name>
<dbReference type="SMART" id="SM00388">
    <property type="entry name" value="HisKA"/>
    <property type="match status" value="1"/>
</dbReference>
<evidence type="ECO:0000256" key="9">
    <source>
        <dbReference type="ARBA" id="ARBA00023136"/>
    </source>
</evidence>
<keyword evidence="4" id="KW-0597">Phosphoprotein</keyword>
<comment type="catalytic activity">
    <reaction evidence="1">
        <text>ATP + protein L-histidine = ADP + protein N-phospho-L-histidine.</text>
        <dbReference type="EC" id="2.7.13.3"/>
    </reaction>
</comment>
<evidence type="ECO:0000256" key="8">
    <source>
        <dbReference type="ARBA" id="ARBA00022989"/>
    </source>
</evidence>
<dbReference type="Pfam" id="PF00512">
    <property type="entry name" value="HisKA"/>
    <property type="match status" value="1"/>
</dbReference>
<evidence type="ECO:0000259" key="11">
    <source>
        <dbReference type="PROSITE" id="PS50109"/>
    </source>
</evidence>
<reference evidence="12 13" key="1">
    <citation type="submission" date="2016-11" db="EMBL/GenBank/DDBJ databases">
        <authorList>
            <person name="Jaros S."/>
            <person name="Januszkiewicz K."/>
            <person name="Wedrychowicz H."/>
        </authorList>
    </citation>
    <scope>NUCLEOTIDE SEQUENCE [LARGE SCALE GENOMIC DNA]</scope>
    <source>
        <strain evidence="12 13">DSM 29431</strain>
    </source>
</reference>